<dbReference type="EMBL" id="BARW01020485">
    <property type="protein sequence ID" value="GAI92137.1"/>
    <property type="molecule type" value="Genomic_DNA"/>
</dbReference>
<sequence>MGIAALLARKLKAIKGRVVSIVSGGNIDMPLLLKIAQEVKLH</sequence>
<evidence type="ECO:0000313" key="1">
    <source>
        <dbReference type="EMBL" id="GAI92137.1"/>
    </source>
</evidence>
<protein>
    <submittedName>
        <fullName evidence="1">Uncharacterized protein</fullName>
    </submittedName>
</protein>
<name>X1SGJ5_9ZZZZ</name>
<organism evidence="1">
    <name type="scientific">marine sediment metagenome</name>
    <dbReference type="NCBI Taxonomy" id="412755"/>
    <lineage>
        <taxon>unclassified sequences</taxon>
        <taxon>metagenomes</taxon>
        <taxon>ecological metagenomes</taxon>
    </lineage>
</organism>
<gene>
    <name evidence="1" type="ORF">S12H4_34592</name>
</gene>
<comment type="caution">
    <text evidence="1">The sequence shown here is derived from an EMBL/GenBank/DDBJ whole genome shotgun (WGS) entry which is preliminary data.</text>
</comment>
<dbReference type="AlphaFoldDB" id="X1SGJ5"/>
<accession>X1SGJ5</accession>
<proteinExistence type="predicted"/>
<reference evidence="1" key="1">
    <citation type="journal article" date="2014" name="Front. Microbiol.">
        <title>High frequency of phylogenetically diverse reductive dehalogenase-homologous genes in deep subseafloor sedimentary metagenomes.</title>
        <authorList>
            <person name="Kawai M."/>
            <person name="Futagami T."/>
            <person name="Toyoda A."/>
            <person name="Takaki Y."/>
            <person name="Nishi S."/>
            <person name="Hori S."/>
            <person name="Arai W."/>
            <person name="Tsubouchi T."/>
            <person name="Morono Y."/>
            <person name="Uchiyama I."/>
            <person name="Ito T."/>
            <person name="Fujiyama A."/>
            <person name="Inagaki F."/>
            <person name="Takami H."/>
        </authorList>
    </citation>
    <scope>NUCLEOTIDE SEQUENCE</scope>
    <source>
        <strain evidence="1">Expedition CK06-06</strain>
    </source>
</reference>